<gene>
    <name evidence="10" type="ORF">SAMN05421813_12948</name>
</gene>
<evidence type="ECO:0000313" key="10">
    <source>
        <dbReference type="EMBL" id="SDM93733.1"/>
    </source>
</evidence>
<dbReference type="CDD" id="cd00038">
    <property type="entry name" value="CAP_ED"/>
    <property type="match status" value="1"/>
</dbReference>
<name>A0A1G9XBN1_9SPHI</name>
<feature type="domain" description="HTH crp-type" evidence="9">
    <location>
        <begin position="275"/>
        <end position="347"/>
    </location>
</feature>
<dbReference type="OrthoDB" id="667966at2"/>
<keyword evidence="4" id="KW-0238">DNA-binding</keyword>
<dbReference type="EMBL" id="FNHH01000029">
    <property type="protein sequence ID" value="SDM93733.1"/>
    <property type="molecule type" value="Genomic_DNA"/>
</dbReference>
<dbReference type="InterPro" id="IPR000595">
    <property type="entry name" value="cNMP-bd_dom"/>
</dbReference>
<keyword evidence="2" id="KW-0902">Two-component regulatory system</keyword>
<evidence type="ECO:0000259" key="9">
    <source>
        <dbReference type="PROSITE" id="PS51063"/>
    </source>
</evidence>
<dbReference type="Pfam" id="PF00072">
    <property type="entry name" value="Response_reg"/>
    <property type="match status" value="1"/>
</dbReference>
<dbReference type="GO" id="GO:0032993">
    <property type="term" value="C:protein-DNA complex"/>
    <property type="evidence" value="ECO:0007669"/>
    <property type="project" value="TreeGrafter"/>
</dbReference>
<proteinExistence type="predicted"/>
<evidence type="ECO:0000256" key="6">
    <source>
        <dbReference type="PROSITE-ProRule" id="PRU00169"/>
    </source>
</evidence>
<keyword evidence="1 6" id="KW-0597">Phosphoprotein</keyword>
<dbReference type="RefSeq" id="WP_090706463.1">
    <property type="nucleotide sequence ID" value="NZ_FNHH01000029.1"/>
</dbReference>
<dbReference type="InterPro" id="IPR001789">
    <property type="entry name" value="Sig_transdc_resp-reg_receiver"/>
</dbReference>
<organism evidence="10 11">
    <name type="scientific">Daejeonella rubra</name>
    <dbReference type="NCBI Taxonomy" id="990371"/>
    <lineage>
        <taxon>Bacteria</taxon>
        <taxon>Pseudomonadati</taxon>
        <taxon>Bacteroidota</taxon>
        <taxon>Sphingobacteriia</taxon>
        <taxon>Sphingobacteriales</taxon>
        <taxon>Sphingobacteriaceae</taxon>
        <taxon>Daejeonella</taxon>
    </lineage>
</organism>
<dbReference type="SUPFAM" id="SSF46785">
    <property type="entry name" value="Winged helix' DNA-binding domain"/>
    <property type="match status" value="1"/>
</dbReference>
<dbReference type="Pfam" id="PF13545">
    <property type="entry name" value="HTH_Crp_2"/>
    <property type="match status" value="1"/>
</dbReference>
<dbReference type="Pfam" id="PF00027">
    <property type="entry name" value="cNMP_binding"/>
    <property type="match status" value="1"/>
</dbReference>
<dbReference type="SUPFAM" id="SSF52172">
    <property type="entry name" value="CheY-like"/>
    <property type="match status" value="1"/>
</dbReference>
<dbReference type="InterPro" id="IPR018490">
    <property type="entry name" value="cNMP-bd_dom_sf"/>
</dbReference>
<dbReference type="InterPro" id="IPR014710">
    <property type="entry name" value="RmlC-like_jellyroll"/>
</dbReference>
<dbReference type="STRING" id="990371.SAMN05421813_12948"/>
<sequence length="354" mass="40241">MKKILLIEDDKSFRDKLDQLLSLSGYKVLSCDNGKTGIETALKESPQFIICDVQMPDIDGYGVIHILSNHPKTSGTPFIFLSGNADYVNQRKGMSLGADDYLVKPFDSNDLLNTIRLRIDKNESLKNKFHLTSDTEKDDSFSPSSIGKASCLITERHETQYFKRKHVLYMPGQRPSALYYIKSGKVKEFIVNEDGKELITGIYSKGDFFGYTEILKECNYSKNARLMEDSSIVLIPKEDFLQKIHTNSIIAKEFITMLSQNISENEKIIINMAYNSLRKKVAIGIVRLIDKLKESKNGKSIINISREDLAHVVGSSLESTIRTLKEFKTEKLIEVEDNGTIIVLDEQKIRNLRH</sequence>
<dbReference type="SUPFAM" id="SSF51206">
    <property type="entry name" value="cAMP-binding domain-like"/>
    <property type="match status" value="1"/>
</dbReference>
<dbReference type="InterPro" id="IPR036390">
    <property type="entry name" value="WH_DNA-bd_sf"/>
</dbReference>
<keyword evidence="10" id="KW-0418">Kinase</keyword>
<dbReference type="InterPro" id="IPR011006">
    <property type="entry name" value="CheY-like_superfamily"/>
</dbReference>
<dbReference type="Proteomes" id="UP000199226">
    <property type="component" value="Unassembled WGS sequence"/>
</dbReference>
<evidence type="ECO:0000313" key="11">
    <source>
        <dbReference type="Proteomes" id="UP000199226"/>
    </source>
</evidence>
<evidence type="ECO:0000259" key="7">
    <source>
        <dbReference type="PROSITE" id="PS50042"/>
    </source>
</evidence>
<dbReference type="GO" id="GO:0005829">
    <property type="term" value="C:cytosol"/>
    <property type="evidence" value="ECO:0007669"/>
    <property type="project" value="TreeGrafter"/>
</dbReference>
<keyword evidence="3" id="KW-0805">Transcription regulation</keyword>
<evidence type="ECO:0000256" key="2">
    <source>
        <dbReference type="ARBA" id="ARBA00023012"/>
    </source>
</evidence>
<dbReference type="PANTHER" id="PTHR48111:SF1">
    <property type="entry name" value="TWO-COMPONENT RESPONSE REGULATOR ORR33"/>
    <property type="match status" value="1"/>
</dbReference>
<protein>
    <submittedName>
        <fullName evidence="10">cAMP-binding domain of CRP or a regulatory subunit of cAMP-dependent protein kinases</fullName>
    </submittedName>
</protein>
<dbReference type="PROSITE" id="PS50042">
    <property type="entry name" value="CNMP_BINDING_3"/>
    <property type="match status" value="1"/>
</dbReference>
<dbReference type="Gene3D" id="2.60.120.10">
    <property type="entry name" value="Jelly Rolls"/>
    <property type="match status" value="1"/>
</dbReference>
<dbReference type="GO" id="GO:0016301">
    <property type="term" value="F:kinase activity"/>
    <property type="evidence" value="ECO:0007669"/>
    <property type="project" value="UniProtKB-KW"/>
</dbReference>
<keyword evidence="10" id="KW-0808">Transferase</keyword>
<dbReference type="InterPro" id="IPR012318">
    <property type="entry name" value="HTH_CRP"/>
</dbReference>
<dbReference type="GO" id="GO:0000156">
    <property type="term" value="F:phosphorelay response regulator activity"/>
    <property type="evidence" value="ECO:0007669"/>
    <property type="project" value="TreeGrafter"/>
</dbReference>
<dbReference type="SMART" id="SM00419">
    <property type="entry name" value="HTH_CRP"/>
    <property type="match status" value="1"/>
</dbReference>
<dbReference type="SMART" id="SM00448">
    <property type="entry name" value="REC"/>
    <property type="match status" value="1"/>
</dbReference>
<evidence type="ECO:0000256" key="4">
    <source>
        <dbReference type="ARBA" id="ARBA00023125"/>
    </source>
</evidence>
<dbReference type="PANTHER" id="PTHR48111">
    <property type="entry name" value="REGULATOR OF RPOS"/>
    <property type="match status" value="1"/>
</dbReference>
<dbReference type="CDD" id="cd00156">
    <property type="entry name" value="REC"/>
    <property type="match status" value="1"/>
</dbReference>
<keyword evidence="5" id="KW-0804">Transcription</keyword>
<dbReference type="Gene3D" id="3.40.50.2300">
    <property type="match status" value="1"/>
</dbReference>
<feature type="domain" description="Response regulatory" evidence="8">
    <location>
        <begin position="3"/>
        <end position="119"/>
    </location>
</feature>
<evidence type="ECO:0000256" key="3">
    <source>
        <dbReference type="ARBA" id="ARBA00023015"/>
    </source>
</evidence>
<feature type="modified residue" description="4-aspartylphosphate" evidence="6">
    <location>
        <position position="52"/>
    </location>
</feature>
<accession>A0A1G9XBN1</accession>
<dbReference type="InterPro" id="IPR039420">
    <property type="entry name" value="WalR-like"/>
</dbReference>
<evidence type="ECO:0000256" key="1">
    <source>
        <dbReference type="ARBA" id="ARBA00022553"/>
    </source>
</evidence>
<feature type="domain" description="Cyclic nucleotide-binding" evidence="7">
    <location>
        <begin position="152"/>
        <end position="261"/>
    </location>
</feature>
<dbReference type="Gene3D" id="1.10.10.10">
    <property type="entry name" value="Winged helix-like DNA-binding domain superfamily/Winged helix DNA-binding domain"/>
    <property type="match status" value="1"/>
</dbReference>
<evidence type="ECO:0000256" key="5">
    <source>
        <dbReference type="ARBA" id="ARBA00023163"/>
    </source>
</evidence>
<dbReference type="AlphaFoldDB" id="A0A1G9XBN1"/>
<dbReference type="GO" id="GO:0000976">
    <property type="term" value="F:transcription cis-regulatory region binding"/>
    <property type="evidence" value="ECO:0007669"/>
    <property type="project" value="TreeGrafter"/>
</dbReference>
<evidence type="ECO:0000259" key="8">
    <source>
        <dbReference type="PROSITE" id="PS50110"/>
    </source>
</evidence>
<dbReference type="GO" id="GO:0006355">
    <property type="term" value="P:regulation of DNA-templated transcription"/>
    <property type="evidence" value="ECO:0007669"/>
    <property type="project" value="InterPro"/>
</dbReference>
<dbReference type="PROSITE" id="PS50110">
    <property type="entry name" value="RESPONSE_REGULATORY"/>
    <property type="match status" value="1"/>
</dbReference>
<reference evidence="11" key="1">
    <citation type="submission" date="2016-10" db="EMBL/GenBank/DDBJ databases">
        <authorList>
            <person name="Varghese N."/>
            <person name="Submissions S."/>
        </authorList>
    </citation>
    <scope>NUCLEOTIDE SEQUENCE [LARGE SCALE GENOMIC DNA]</scope>
    <source>
        <strain evidence="11">DSM 24536</strain>
    </source>
</reference>
<keyword evidence="11" id="KW-1185">Reference proteome</keyword>
<dbReference type="InterPro" id="IPR036388">
    <property type="entry name" value="WH-like_DNA-bd_sf"/>
</dbReference>
<dbReference type="SMART" id="SM00100">
    <property type="entry name" value="cNMP"/>
    <property type="match status" value="1"/>
</dbReference>
<dbReference type="PROSITE" id="PS51063">
    <property type="entry name" value="HTH_CRP_2"/>
    <property type="match status" value="1"/>
</dbReference>